<dbReference type="GO" id="GO:0042594">
    <property type="term" value="P:response to starvation"/>
    <property type="evidence" value="ECO:0007669"/>
    <property type="project" value="TreeGrafter"/>
</dbReference>
<dbReference type="OrthoDB" id="3938623at2759"/>
<dbReference type="EMBL" id="CAOQHR010000006">
    <property type="protein sequence ID" value="CAI6335914.1"/>
    <property type="molecule type" value="Genomic_DNA"/>
</dbReference>
<dbReference type="InterPro" id="IPR045142">
    <property type="entry name" value="BCAS3-like"/>
</dbReference>
<dbReference type="AlphaFoldDB" id="A0A9W4XL26"/>
<dbReference type="PANTHER" id="PTHR13268">
    <property type="entry name" value="BREAST CARCINOMA AMPLIFIED SEQUENCE 3"/>
    <property type="match status" value="1"/>
</dbReference>
<dbReference type="GO" id="GO:0005737">
    <property type="term" value="C:cytoplasm"/>
    <property type="evidence" value="ECO:0007669"/>
    <property type="project" value="TreeGrafter"/>
</dbReference>
<name>A0A9W4XL26_9PLEO</name>
<evidence type="ECO:0000313" key="3">
    <source>
        <dbReference type="Proteomes" id="UP001152607"/>
    </source>
</evidence>
<protein>
    <submittedName>
        <fullName evidence="2">Uncharacterized protein</fullName>
    </submittedName>
</protein>
<dbReference type="PANTHER" id="PTHR13268:SF0">
    <property type="entry name" value="BCAS3 MICROTUBULE ASSOCIATED CELL MIGRATION FACTOR"/>
    <property type="match status" value="1"/>
</dbReference>
<feature type="region of interest" description="Disordered" evidence="1">
    <location>
        <begin position="454"/>
        <end position="473"/>
    </location>
</feature>
<feature type="compositionally biased region" description="Polar residues" evidence="1">
    <location>
        <begin position="185"/>
        <end position="200"/>
    </location>
</feature>
<accession>A0A9W4XL26</accession>
<evidence type="ECO:0000313" key="2">
    <source>
        <dbReference type="EMBL" id="CAI6335914.1"/>
    </source>
</evidence>
<comment type="caution">
    <text evidence="2">The sequence shown here is derived from an EMBL/GenBank/DDBJ whole genome shotgun (WGS) entry which is preliminary data.</text>
</comment>
<feature type="compositionally biased region" description="Polar residues" evidence="1">
    <location>
        <begin position="78"/>
        <end position="88"/>
    </location>
</feature>
<organism evidence="2 3">
    <name type="scientific">Periconia digitata</name>
    <dbReference type="NCBI Taxonomy" id="1303443"/>
    <lineage>
        <taxon>Eukaryota</taxon>
        <taxon>Fungi</taxon>
        <taxon>Dikarya</taxon>
        <taxon>Ascomycota</taxon>
        <taxon>Pezizomycotina</taxon>
        <taxon>Dothideomycetes</taxon>
        <taxon>Pleosporomycetidae</taxon>
        <taxon>Pleosporales</taxon>
        <taxon>Massarineae</taxon>
        <taxon>Periconiaceae</taxon>
        <taxon>Periconia</taxon>
    </lineage>
</organism>
<keyword evidence="3" id="KW-1185">Reference proteome</keyword>
<feature type="region of interest" description="Disordered" evidence="1">
    <location>
        <begin position="323"/>
        <end position="358"/>
    </location>
</feature>
<feature type="region of interest" description="Disordered" evidence="1">
    <location>
        <begin position="1"/>
        <end position="88"/>
    </location>
</feature>
<feature type="region of interest" description="Disordered" evidence="1">
    <location>
        <begin position="131"/>
        <end position="208"/>
    </location>
</feature>
<feature type="compositionally biased region" description="Basic and acidic residues" evidence="1">
    <location>
        <begin position="47"/>
        <end position="70"/>
    </location>
</feature>
<sequence length="1107" mass="120529">MPPSPDSVDPAHPVSNLTYLHQQQRQQHHARNKPLDSPQLRGRNTTTRHELGRRDRHGDRVARIYPREITKSPPSAKRYSSASPTGLAYNNATTSPLVSALGVTKTAAQYTNEWTKSLPFFANQASPGNGGIAINPSPPALHNMSNSPPAPGVRPLSHPNHYSSFGGRLQGSPHDSSGRDRRASLYSQSAARPSSRQVVNNPPLPHQPQAHFYNLPDFDLGMNNVPEGELAPGEGGYFCGFDSLGMAGDEAAKAAENVLLVGYQGGIDVFRVEKSRMDIVGRLEGLRGGVIGAKILPWTSRHDPLFDARPLIALVIHGPVLSDSRSSNSGSAAASVLDDSASESPSRPGSSRGNDPADRVLNYQTTVEVYSLKRKQRIAVLYQSPLVPITTRIDSPMFQPPAPVGDFVIDAKGKFVVVASGASGEVFVFAPYVKDRGDYQEAFRCIGKVWSSVQSRERTTQSGPSSAADGSHEDIVPEKYGVPVFSLSDRWLAVSPPASNALFPVNGTALVSPYNERPPGLTHHTVPPQPSANCIVDAPEADSLFNRLTREGTQVAIKGAQWATEKGYQAFKSYMNKNVQPGGMPNYNGYSTEPAQPYFPPTHGHNQTQPRQESSVISIYDLQRLYDAEETKSKSALHAVATIPAVQGCSYLSFSPSGLMIMTVSKKGDLQDVWDLKRMNFKRARRTTREQPLGPHVRQIARFARMTVTNVVDVAWSTPRMDKVAVITDKGTVHMFLMPASAFQWPPSRRIRKSVEAAKSKESGTESGRKGAVNTAMQALNGTFLNAMRPRTTSNGSRFTFSSLGMTPTAGAKSGKAVAAGVGKSINNIRHAGDNKLTLPSSPSGVKPHSVQWFTGKGRGSIALVASGVLQIYRIQMRPASGKGKSANETLISKTKSVEYGLAPIHDTPLPLSTAMQLQPQVEDHDVVNDVYGEWFPRSLPSRLTKAGAPNTKLVGSSPAPLSFSEIETNPPYQPFYTDRRVTRYVFSRVSDVESNGSEHEPIIPETTSNLHHNDDVSPWVFGQDVEAVRISSPAMQHYESGEDDDIIAGVAARIENKLVLRDGEEEVEQVVVTTRRKRTRKQGAEEDEDGFFEDDCEVLDFAEDRV</sequence>
<dbReference type="Proteomes" id="UP001152607">
    <property type="component" value="Unassembled WGS sequence"/>
</dbReference>
<feature type="compositionally biased region" description="Low complexity" evidence="1">
    <location>
        <begin position="323"/>
        <end position="353"/>
    </location>
</feature>
<proteinExistence type="predicted"/>
<gene>
    <name evidence="2" type="ORF">PDIGIT_LOCUS9002</name>
</gene>
<evidence type="ECO:0000256" key="1">
    <source>
        <dbReference type="SAM" id="MobiDB-lite"/>
    </source>
</evidence>
<dbReference type="GO" id="GO:0006914">
    <property type="term" value="P:autophagy"/>
    <property type="evidence" value="ECO:0007669"/>
    <property type="project" value="InterPro"/>
</dbReference>
<reference evidence="2" key="1">
    <citation type="submission" date="2023-01" db="EMBL/GenBank/DDBJ databases">
        <authorList>
            <person name="Van Ghelder C."/>
            <person name="Rancurel C."/>
        </authorList>
    </citation>
    <scope>NUCLEOTIDE SEQUENCE</scope>
    <source>
        <strain evidence="2">CNCM I-4278</strain>
    </source>
</reference>